<dbReference type="Gene3D" id="3.40.50.720">
    <property type="entry name" value="NAD(P)-binding Rossmann-like Domain"/>
    <property type="match status" value="1"/>
</dbReference>
<protein>
    <submittedName>
        <fullName evidence="2">NADH dehydrogenase</fullName>
    </submittedName>
</protein>
<evidence type="ECO:0000313" key="3">
    <source>
        <dbReference type="Proteomes" id="UP000294593"/>
    </source>
</evidence>
<feature type="domain" description="NAD(P)-binding" evidence="1">
    <location>
        <begin position="8"/>
        <end position="156"/>
    </location>
</feature>
<proteinExistence type="predicted"/>
<dbReference type="PANTHER" id="PTHR12126">
    <property type="entry name" value="NADH-UBIQUINONE OXIDOREDUCTASE 39 KDA SUBUNIT-RELATED"/>
    <property type="match status" value="1"/>
</dbReference>
<dbReference type="Proteomes" id="UP000294593">
    <property type="component" value="Unassembled WGS sequence"/>
</dbReference>
<dbReference type="InterPro" id="IPR051207">
    <property type="entry name" value="ComplexI_NDUFA9_subunit"/>
</dbReference>
<dbReference type="SUPFAM" id="SSF51735">
    <property type="entry name" value="NAD(P)-binding Rossmann-fold domains"/>
    <property type="match status" value="1"/>
</dbReference>
<evidence type="ECO:0000313" key="2">
    <source>
        <dbReference type="EMBL" id="TDP82850.1"/>
    </source>
</evidence>
<name>A0A4R6R9U7_9BURK</name>
<dbReference type="InterPro" id="IPR036291">
    <property type="entry name" value="NAD(P)-bd_dom_sf"/>
</dbReference>
<dbReference type="EMBL" id="SNXW01000005">
    <property type="protein sequence ID" value="TDP82850.1"/>
    <property type="molecule type" value="Genomic_DNA"/>
</dbReference>
<dbReference type="RefSeq" id="WP_133608765.1">
    <property type="nucleotide sequence ID" value="NZ_SNXW01000005.1"/>
</dbReference>
<dbReference type="Pfam" id="PF13460">
    <property type="entry name" value="NAD_binding_10"/>
    <property type="match status" value="1"/>
</dbReference>
<dbReference type="InterPro" id="IPR016040">
    <property type="entry name" value="NAD(P)-bd_dom"/>
</dbReference>
<comment type="caution">
    <text evidence="2">The sequence shown here is derived from an EMBL/GenBank/DDBJ whole genome shotgun (WGS) entry which is preliminary data.</text>
</comment>
<sequence length="321" mass="34006">MKRILILGGTGFVGRALCEQLSAHPAFGGARLAVPSRKRERGKHLFPLPQVDVLQADVHDNATLARLLDGADAVVNLVAILHGTPQAFEAAHVGLCQRLGEACAKAGVSRVVHVSALGVPDDAGAAPSHYLRTKAEAEQALRMPGLALTLLRPSVIFGAHDSFLNLFASLQRLFPVMPLAGGDARFQPVWVEDVATAIVRCLLDASTAGRTYELGGPEVCTLADLVRLSGRWSGHVRPVLPLPMAAGRLQARLMACLPGEPLMSTDNLDSMRVPNVLGGQLPGFAELGITPTAMAAVVPGYLGRQPGWAEQLDAWRSRAGR</sequence>
<reference evidence="2 3" key="1">
    <citation type="submission" date="2019-03" db="EMBL/GenBank/DDBJ databases">
        <title>Genomic Encyclopedia of Type Strains, Phase IV (KMG-IV): sequencing the most valuable type-strain genomes for metagenomic binning, comparative biology and taxonomic classification.</title>
        <authorList>
            <person name="Goeker M."/>
        </authorList>
    </citation>
    <scope>NUCLEOTIDE SEQUENCE [LARGE SCALE GENOMIC DNA]</scope>
    <source>
        <strain evidence="2 3">DSM 11901</strain>
    </source>
</reference>
<dbReference type="OrthoDB" id="5292533at2"/>
<dbReference type="AlphaFoldDB" id="A0A4R6R9U7"/>
<dbReference type="CDD" id="cd05271">
    <property type="entry name" value="NDUFA9_like_SDR_a"/>
    <property type="match status" value="1"/>
</dbReference>
<organism evidence="2 3">
    <name type="scientific">Aquabacterium commune</name>
    <dbReference type="NCBI Taxonomy" id="70586"/>
    <lineage>
        <taxon>Bacteria</taxon>
        <taxon>Pseudomonadati</taxon>
        <taxon>Pseudomonadota</taxon>
        <taxon>Betaproteobacteria</taxon>
        <taxon>Burkholderiales</taxon>
        <taxon>Aquabacterium</taxon>
    </lineage>
</organism>
<evidence type="ECO:0000259" key="1">
    <source>
        <dbReference type="Pfam" id="PF13460"/>
    </source>
</evidence>
<keyword evidence="3" id="KW-1185">Reference proteome</keyword>
<dbReference type="GO" id="GO:0044877">
    <property type="term" value="F:protein-containing complex binding"/>
    <property type="evidence" value="ECO:0007669"/>
    <property type="project" value="TreeGrafter"/>
</dbReference>
<gene>
    <name evidence="2" type="ORF">EV672_10537</name>
</gene>
<accession>A0A4R6R9U7</accession>
<dbReference type="PANTHER" id="PTHR12126:SF11">
    <property type="entry name" value="NADH DEHYDROGENASE [UBIQUINONE] 1 ALPHA SUBCOMPLEX SUBUNIT 9, MITOCHONDRIAL"/>
    <property type="match status" value="1"/>
</dbReference>